<reference evidence="1 2" key="1">
    <citation type="submission" date="2016-07" db="EMBL/GenBank/DDBJ databases">
        <title>Pervasive Adenine N6-methylation of Active Genes in Fungi.</title>
        <authorList>
            <consortium name="DOE Joint Genome Institute"/>
            <person name="Mondo S.J."/>
            <person name="Dannebaum R.O."/>
            <person name="Kuo R.C."/>
            <person name="Labutti K."/>
            <person name="Haridas S."/>
            <person name="Kuo A."/>
            <person name="Salamov A."/>
            <person name="Ahrendt S.R."/>
            <person name="Lipzen A."/>
            <person name="Sullivan W."/>
            <person name="Andreopoulos W.B."/>
            <person name="Clum A."/>
            <person name="Lindquist E."/>
            <person name="Daum C."/>
            <person name="Ramamoorthy G.K."/>
            <person name="Gryganskyi A."/>
            <person name="Culley D."/>
            <person name="Magnuson J.K."/>
            <person name="James T.Y."/>
            <person name="O'Malley M.A."/>
            <person name="Stajich J.E."/>
            <person name="Spatafora J.W."/>
            <person name="Visel A."/>
            <person name="Grigoriev I.V."/>
        </authorList>
    </citation>
    <scope>NUCLEOTIDE SEQUENCE [LARGE SCALE GENOMIC DNA]</scope>
    <source>
        <strain evidence="1 2">PL171</strain>
    </source>
</reference>
<feature type="non-terminal residue" evidence="1">
    <location>
        <position position="72"/>
    </location>
</feature>
<protein>
    <submittedName>
        <fullName evidence="1">Uncharacterized protein</fullName>
    </submittedName>
</protein>
<evidence type="ECO:0000313" key="1">
    <source>
        <dbReference type="EMBL" id="ORZ37869.1"/>
    </source>
</evidence>
<dbReference type="EMBL" id="MCFL01000011">
    <property type="protein sequence ID" value="ORZ37869.1"/>
    <property type="molecule type" value="Genomic_DNA"/>
</dbReference>
<name>A0A1Y2HTL0_9FUNG</name>
<proteinExistence type="predicted"/>
<comment type="caution">
    <text evidence="1">The sequence shown here is derived from an EMBL/GenBank/DDBJ whole genome shotgun (WGS) entry which is preliminary data.</text>
</comment>
<keyword evidence="2" id="KW-1185">Reference proteome</keyword>
<accession>A0A1Y2HTL0</accession>
<dbReference type="Proteomes" id="UP000193411">
    <property type="component" value="Unassembled WGS sequence"/>
</dbReference>
<dbReference type="AlphaFoldDB" id="A0A1Y2HTL0"/>
<gene>
    <name evidence="1" type="ORF">BCR44DRAFT_1430093</name>
</gene>
<evidence type="ECO:0000313" key="2">
    <source>
        <dbReference type="Proteomes" id="UP000193411"/>
    </source>
</evidence>
<sequence>MGRSFIPTALQGNRAANAHFPSRVPLSRPRLALFTLGVSVVHRAALSSRVSRLPSSMERRFAPNVSRSKGAC</sequence>
<organism evidence="1 2">
    <name type="scientific">Catenaria anguillulae PL171</name>
    <dbReference type="NCBI Taxonomy" id="765915"/>
    <lineage>
        <taxon>Eukaryota</taxon>
        <taxon>Fungi</taxon>
        <taxon>Fungi incertae sedis</taxon>
        <taxon>Blastocladiomycota</taxon>
        <taxon>Blastocladiomycetes</taxon>
        <taxon>Blastocladiales</taxon>
        <taxon>Catenariaceae</taxon>
        <taxon>Catenaria</taxon>
    </lineage>
</organism>